<dbReference type="eggNOG" id="arCOG09466">
    <property type="taxonomic scope" value="Archaea"/>
</dbReference>
<dbReference type="Proteomes" id="UP000002408">
    <property type="component" value="Chromosome"/>
</dbReference>
<evidence type="ECO:0000256" key="2">
    <source>
        <dbReference type="SAM" id="Phobius"/>
    </source>
</evidence>
<dbReference type="InterPro" id="IPR036734">
    <property type="entry name" value="Neur_chan_lig-bd_sf"/>
</dbReference>
<evidence type="ECO:0000313" key="3">
    <source>
        <dbReference type="EMBL" id="ABS54934.1"/>
    </source>
</evidence>
<feature type="transmembrane region" description="Helical" evidence="2">
    <location>
        <begin position="206"/>
        <end position="227"/>
    </location>
</feature>
<name>A7I5C3_METB6</name>
<sequence precursor="true">MRHIPRKIAFLLIIVVLALLFLLPPVFAADIAPSPAVPANTTPAKVEVGIFVNSIKNLDFARGTYTMDYYVHFRWTDPAISSSRFEVMNGQPSGANALVENYEDKSGPEKEEWYRVRSDFTIAPNNRNYPFESGSLPIVIEDSSHDTTDMIYVPLVNESGVDPVFELPGWSIGVPGFSVINHSYPWGESFSQLTFNVPVTKNPTDAVVQTLIPPLIFCIVALISFFLSEEHRELIALRYGLTTSMFISAVMFNFSQLASLPGIGGLTLFEKFMISVYLFLAGTIVVTTLCYISLYTWKRPDLARRINWSGLAVSILVPVGVFWLLLAMA</sequence>
<dbReference type="KEGG" id="mbn:Mboo_0415"/>
<evidence type="ECO:0008006" key="5">
    <source>
        <dbReference type="Google" id="ProtNLM"/>
    </source>
</evidence>
<evidence type="ECO:0000256" key="1">
    <source>
        <dbReference type="ARBA" id="ARBA00004141"/>
    </source>
</evidence>
<dbReference type="InterPro" id="IPR038050">
    <property type="entry name" value="Neuro_actylchol_rec"/>
</dbReference>
<evidence type="ECO:0000313" key="4">
    <source>
        <dbReference type="Proteomes" id="UP000002408"/>
    </source>
</evidence>
<feature type="transmembrane region" description="Helical" evidence="2">
    <location>
        <begin position="239"/>
        <end position="260"/>
    </location>
</feature>
<dbReference type="GO" id="GO:0016020">
    <property type="term" value="C:membrane"/>
    <property type="evidence" value="ECO:0007669"/>
    <property type="project" value="UniProtKB-SubCell"/>
</dbReference>
<organism evidence="3 4">
    <name type="scientific">Methanoregula boonei (strain DSM 21154 / JCM 14090 / 6A8)</name>
    <dbReference type="NCBI Taxonomy" id="456442"/>
    <lineage>
        <taxon>Archaea</taxon>
        <taxon>Methanobacteriati</taxon>
        <taxon>Methanobacteriota</taxon>
        <taxon>Stenosarchaea group</taxon>
        <taxon>Methanomicrobia</taxon>
        <taxon>Methanomicrobiales</taxon>
        <taxon>Methanoregulaceae</taxon>
        <taxon>Methanoregula</taxon>
    </lineage>
</organism>
<dbReference type="AlphaFoldDB" id="A7I5C3"/>
<dbReference type="InterPro" id="IPR036719">
    <property type="entry name" value="Neuro-gated_channel_TM_sf"/>
</dbReference>
<dbReference type="RefSeq" id="WP_011991422.1">
    <property type="nucleotide sequence ID" value="NC_009712.1"/>
</dbReference>
<proteinExistence type="predicted"/>
<comment type="subcellular location">
    <subcellularLocation>
        <location evidence="1">Membrane</location>
        <topology evidence="1">Multi-pass membrane protein</topology>
    </subcellularLocation>
</comment>
<dbReference type="HOGENOM" id="CLU_843615_0_0_2"/>
<gene>
    <name evidence="3" type="ordered locus">Mboo_0415</name>
</gene>
<keyword evidence="2" id="KW-0472">Membrane</keyword>
<keyword evidence="2" id="KW-1133">Transmembrane helix</keyword>
<dbReference type="GeneID" id="5411065"/>
<accession>A7I5C3</accession>
<dbReference type="Gene3D" id="1.20.58.390">
    <property type="entry name" value="Neurotransmitter-gated ion-channel transmembrane domain"/>
    <property type="match status" value="1"/>
</dbReference>
<dbReference type="SUPFAM" id="SSF63712">
    <property type="entry name" value="Nicotinic receptor ligand binding domain-like"/>
    <property type="match status" value="1"/>
</dbReference>
<feature type="transmembrane region" description="Helical" evidence="2">
    <location>
        <begin position="306"/>
        <end position="326"/>
    </location>
</feature>
<dbReference type="EMBL" id="CP000780">
    <property type="protein sequence ID" value="ABS54934.1"/>
    <property type="molecule type" value="Genomic_DNA"/>
</dbReference>
<dbReference type="SUPFAM" id="SSF90112">
    <property type="entry name" value="Neurotransmitter-gated ion-channel transmembrane pore"/>
    <property type="match status" value="1"/>
</dbReference>
<protein>
    <recommendedName>
        <fullName evidence="5">Neurotransmitter-gated ion-channel ligand-binding domain-containing protein</fullName>
    </recommendedName>
</protein>
<keyword evidence="2" id="KW-0812">Transmembrane</keyword>
<reference evidence="4" key="1">
    <citation type="journal article" date="2015" name="Microbiology">
        <title>Genome of Methanoregula boonei 6A8 reveals adaptations to oligotrophic peatland environments.</title>
        <authorList>
            <person name="Braeuer S."/>
            <person name="Cadillo-Quiroz H."/>
            <person name="Kyrpides N."/>
            <person name="Woyke T."/>
            <person name="Goodwin L."/>
            <person name="Detter C."/>
            <person name="Podell S."/>
            <person name="Yavitt J.B."/>
            <person name="Zinder S.H."/>
        </authorList>
    </citation>
    <scope>NUCLEOTIDE SEQUENCE [LARGE SCALE GENOMIC DNA]</scope>
    <source>
        <strain evidence="4">DSM 21154 / JCM 14090 / 6A8</strain>
    </source>
</reference>
<dbReference type="GO" id="GO:0005230">
    <property type="term" value="F:extracellular ligand-gated monoatomic ion channel activity"/>
    <property type="evidence" value="ECO:0007669"/>
    <property type="project" value="InterPro"/>
</dbReference>
<keyword evidence="4" id="KW-1185">Reference proteome</keyword>
<feature type="transmembrane region" description="Helical" evidence="2">
    <location>
        <begin position="272"/>
        <end position="294"/>
    </location>
</feature>
<dbReference type="Gene3D" id="2.70.170.10">
    <property type="entry name" value="Neurotransmitter-gated ion-channel ligand-binding domain"/>
    <property type="match status" value="1"/>
</dbReference>